<evidence type="ECO:0000256" key="5">
    <source>
        <dbReference type="ARBA" id="ARBA00023163"/>
    </source>
</evidence>
<reference evidence="10" key="2">
    <citation type="submission" date="2020-06" db="EMBL/GenBank/DDBJ databases">
        <title>Helianthus annuus Genome sequencing and assembly Release 2.</title>
        <authorList>
            <person name="Gouzy J."/>
            <person name="Langlade N."/>
            <person name="Munos S."/>
        </authorList>
    </citation>
    <scope>NUCLEOTIDE SEQUENCE</scope>
    <source>
        <tissue evidence="10">Leaves</tissue>
    </source>
</reference>
<dbReference type="InterPro" id="IPR017930">
    <property type="entry name" value="Myb_dom"/>
</dbReference>
<keyword evidence="2" id="KW-0677">Repeat</keyword>
<accession>A0A9K3NRJ1</accession>
<evidence type="ECO:0000313" key="10">
    <source>
        <dbReference type="EMBL" id="KAF5809270.1"/>
    </source>
</evidence>
<feature type="compositionally biased region" description="Acidic residues" evidence="7">
    <location>
        <begin position="11"/>
        <end position="22"/>
    </location>
</feature>
<feature type="domain" description="Myb-like" evidence="8">
    <location>
        <begin position="24"/>
        <end position="75"/>
    </location>
</feature>
<proteinExistence type="predicted"/>
<dbReference type="Gene3D" id="1.10.10.60">
    <property type="entry name" value="Homeodomain-like"/>
    <property type="match status" value="1"/>
</dbReference>
<feature type="compositionally biased region" description="Basic and acidic residues" evidence="7">
    <location>
        <begin position="1"/>
        <end position="10"/>
    </location>
</feature>
<evidence type="ECO:0000256" key="1">
    <source>
        <dbReference type="ARBA" id="ARBA00004123"/>
    </source>
</evidence>
<keyword evidence="4" id="KW-0238">DNA-binding</keyword>
<sequence>MNKASSKEAGEVLDEPMLEGDGEERGKVKGSWSPKEDAVLCDLVSKFGAKNWSLIAPDIPGRTGKSCCLRWCNQLDPAVMRKPFTGNR</sequence>
<dbReference type="Proteomes" id="UP000215914">
    <property type="component" value="Unassembled WGS sequence"/>
</dbReference>
<dbReference type="PROSITE" id="PS51294">
    <property type="entry name" value="HTH_MYB"/>
    <property type="match status" value="1"/>
</dbReference>
<evidence type="ECO:0000259" key="9">
    <source>
        <dbReference type="PROSITE" id="PS51294"/>
    </source>
</evidence>
<dbReference type="InterPro" id="IPR009057">
    <property type="entry name" value="Homeodomain-like_sf"/>
</dbReference>
<dbReference type="AlphaFoldDB" id="A0A9K3NRJ1"/>
<keyword evidence="11" id="KW-1185">Reference proteome</keyword>
<protein>
    <submittedName>
        <fullName evidence="10">Transcription factor MYB-related family</fullName>
    </submittedName>
</protein>
<keyword evidence="3" id="KW-0805">Transcription regulation</keyword>
<dbReference type="Pfam" id="PF00249">
    <property type="entry name" value="Myb_DNA-binding"/>
    <property type="match status" value="1"/>
</dbReference>
<evidence type="ECO:0000256" key="6">
    <source>
        <dbReference type="ARBA" id="ARBA00023242"/>
    </source>
</evidence>
<evidence type="ECO:0000256" key="7">
    <source>
        <dbReference type="SAM" id="MobiDB-lite"/>
    </source>
</evidence>
<dbReference type="GO" id="GO:0005634">
    <property type="term" value="C:nucleus"/>
    <property type="evidence" value="ECO:0007669"/>
    <property type="project" value="UniProtKB-SubCell"/>
</dbReference>
<evidence type="ECO:0000313" key="11">
    <source>
        <dbReference type="Proteomes" id="UP000215914"/>
    </source>
</evidence>
<comment type="caution">
    <text evidence="10">The sequence shown here is derived from an EMBL/GenBank/DDBJ whole genome shotgun (WGS) entry which is preliminary data.</text>
</comment>
<dbReference type="SMART" id="SM00717">
    <property type="entry name" value="SANT"/>
    <property type="match status" value="1"/>
</dbReference>
<evidence type="ECO:0000256" key="2">
    <source>
        <dbReference type="ARBA" id="ARBA00022737"/>
    </source>
</evidence>
<dbReference type="SUPFAM" id="SSF46689">
    <property type="entry name" value="Homeodomain-like"/>
    <property type="match status" value="1"/>
</dbReference>
<dbReference type="PROSITE" id="PS50090">
    <property type="entry name" value="MYB_LIKE"/>
    <property type="match status" value="1"/>
</dbReference>
<dbReference type="Gramene" id="mRNA:HanXRQr2_Chr04g0155221">
    <property type="protein sequence ID" value="CDS:HanXRQr2_Chr04g0155221.1"/>
    <property type="gene ID" value="HanXRQr2_Chr04g0155221"/>
</dbReference>
<feature type="region of interest" description="Disordered" evidence="7">
    <location>
        <begin position="1"/>
        <end position="31"/>
    </location>
</feature>
<keyword evidence="6" id="KW-0539">Nucleus</keyword>
<evidence type="ECO:0000256" key="3">
    <source>
        <dbReference type="ARBA" id="ARBA00023015"/>
    </source>
</evidence>
<dbReference type="PANTHER" id="PTHR45614:SF25">
    <property type="entry name" value="MYB PROTEIN"/>
    <property type="match status" value="1"/>
</dbReference>
<name>A0A9K3NRJ1_HELAN</name>
<evidence type="ECO:0000256" key="4">
    <source>
        <dbReference type="ARBA" id="ARBA00023125"/>
    </source>
</evidence>
<dbReference type="CDD" id="cd00167">
    <property type="entry name" value="SANT"/>
    <property type="match status" value="1"/>
</dbReference>
<dbReference type="EMBL" id="MNCJ02000319">
    <property type="protein sequence ID" value="KAF5809270.1"/>
    <property type="molecule type" value="Genomic_DNA"/>
</dbReference>
<feature type="domain" description="HTH myb-type" evidence="9">
    <location>
        <begin position="24"/>
        <end position="79"/>
    </location>
</feature>
<evidence type="ECO:0000259" key="8">
    <source>
        <dbReference type="PROSITE" id="PS50090"/>
    </source>
</evidence>
<dbReference type="InterPro" id="IPR050560">
    <property type="entry name" value="MYB_TF"/>
</dbReference>
<comment type="subcellular location">
    <subcellularLocation>
        <location evidence="1">Nucleus</location>
    </subcellularLocation>
</comment>
<dbReference type="PANTHER" id="PTHR45614">
    <property type="entry name" value="MYB PROTEIN-RELATED"/>
    <property type="match status" value="1"/>
</dbReference>
<organism evidence="10 11">
    <name type="scientific">Helianthus annuus</name>
    <name type="common">Common sunflower</name>
    <dbReference type="NCBI Taxonomy" id="4232"/>
    <lineage>
        <taxon>Eukaryota</taxon>
        <taxon>Viridiplantae</taxon>
        <taxon>Streptophyta</taxon>
        <taxon>Embryophyta</taxon>
        <taxon>Tracheophyta</taxon>
        <taxon>Spermatophyta</taxon>
        <taxon>Magnoliopsida</taxon>
        <taxon>eudicotyledons</taxon>
        <taxon>Gunneridae</taxon>
        <taxon>Pentapetalae</taxon>
        <taxon>asterids</taxon>
        <taxon>campanulids</taxon>
        <taxon>Asterales</taxon>
        <taxon>Asteraceae</taxon>
        <taxon>Asteroideae</taxon>
        <taxon>Heliantheae alliance</taxon>
        <taxon>Heliantheae</taxon>
        <taxon>Helianthus</taxon>
    </lineage>
</organism>
<dbReference type="GO" id="GO:0003677">
    <property type="term" value="F:DNA binding"/>
    <property type="evidence" value="ECO:0007669"/>
    <property type="project" value="UniProtKB-KW"/>
</dbReference>
<gene>
    <name evidence="10" type="ORF">HanXRQr2_Chr04g0155221</name>
</gene>
<dbReference type="FunFam" id="1.10.10.60:FF:000060">
    <property type="entry name" value="MYB transcription factor"/>
    <property type="match status" value="1"/>
</dbReference>
<dbReference type="InterPro" id="IPR001005">
    <property type="entry name" value="SANT/Myb"/>
</dbReference>
<reference evidence="10" key="1">
    <citation type="journal article" date="2017" name="Nature">
        <title>The sunflower genome provides insights into oil metabolism, flowering and Asterid evolution.</title>
        <authorList>
            <person name="Badouin H."/>
            <person name="Gouzy J."/>
            <person name="Grassa C.J."/>
            <person name="Murat F."/>
            <person name="Staton S.E."/>
            <person name="Cottret L."/>
            <person name="Lelandais-Briere C."/>
            <person name="Owens G.L."/>
            <person name="Carrere S."/>
            <person name="Mayjonade B."/>
            <person name="Legrand L."/>
            <person name="Gill N."/>
            <person name="Kane N.C."/>
            <person name="Bowers J.E."/>
            <person name="Hubner S."/>
            <person name="Bellec A."/>
            <person name="Berard A."/>
            <person name="Berges H."/>
            <person name="Blanchet N."/>
            <person name="Boniface M.C."/>
            <person name="Brunel D."/>
            <person name="Catrice O."/>
            <person name="Chaidir N."/>
            <person name="Claudel C."/>
            <person name="Donnadieu C."/>
            <person name="Faraut T."/>
            <person name="Fievet G."/>
            <person name="Helmstetter N."/>
            <person name="King M."/>
            <person name="Knapp S.J."/>
            <person name="Lai Z."/>
            <person name="Le Paslier M.C."/>
            <person name="Lippi Y."/>
            <person name="Lorenzon L."/>
            <person name="Mandel J.R."/>
            <person name="Marage G."/>
            <person name="Marchand G."/>
            <person name="Marquand E."/>
            <person name="Bret-Mestries E."/>
            <person name="Morien E."/>
            <person name="Nambeesan S."/>
            <person name="Nguyen T."/>
            <person name="Pegot-Espagnet P."/>
            <person name="Pouilly N."/>
            <person name="Raftis F."/>
            <person name="Sallet E."/>
            <person name="Schiex T."/>
            <person name="Thomas J."/>
            <person name="Vandecasteele C."/>
            <person name="Vares D."/>
            <person name="Vear F."/>
            <person name="Vautrin S."/>
            <person name="Crespi M."/>
            <person name="Mangin B."/>
            <person name="Burke J.M."/>
            <person name="Salse J."/>
            <person name="Munos S."/>
            <person name="Vincourt P."/>
            <person name="Rieseberg L.H."/>
            <person name="Langlade N.B."/>
        </authorList>
    </citation>
    <scope>NUCLEOTIDE SEQUENCE</scope>
    <source>
        <tissue evidence="10">Leaves</tissue>
    </source>
</reference>
<keyword evidence="5" id="KW-0804">Transcription</keyword>